<reference evidence="9" key="1">
    <citation type="submission" date="2022-11" db="EMBL/GenBank/DDBJ databases">
        <authorList>
            <person name="Morgan W.R."/>
            <person name="Tartar A."/>
        </authorList>
    </citation>
    <scope>NUCLEOTIDE SEQUENCE</scope>
    <source>
        <strain evidence="9">ARSEF 373</strain>
    </source>
</reference>
<evidence type="ECO:0000256" key="5">
    <source>
        <dbReference type="ARBA" id="ARBA00022840"/>
    </source>
</evidence>
<evidence type="ECO:0000256" key="3">
    <source>
        <dbReference type="ARBA" id="ARBA00022741"/>
    </source>
</evidence>
<evidence type="ECO:0000313" key="10">
    <source>
        <dbReference type="Proteomes" id="UP001146120"/>
    </source>
</evidence>
<dbReference type="PROSITE" id="PS51374">
    <property type="entry name" value="NDPK_LIKE"/>
    <property type="match status" value="1"/>
</dbReference>
<dbReference type="PANTHER" id="PTHR46161">
    <property type="entry name" value="NUCLEOSIDE DIPHOSPHATE KINASE"/>
    <property type="match status" value="1"/>
</dbReference>
<evidence type="ECO:0000256" key="2">
    <source>
        <dbReference type="ARBA" id="ARBA00022679"/>
    </source>
</evidence>
<comment type="caution">
    <text evidence="6">Lacks conserved residue(s) required for the propagation of feature annotation.</text>
</comment>
<keyword evidence="2" id="KW-0808">Transferase</keyword>
<sequence>MRVLQREKQGSYGIKWSRRAAGSAHATRRVARGACASMASKAGGHHAAAAPAAPVETGPVLNTVLIVQCEALDQDEAIRTELRKKGFRFKQQTIATLTKEEASHFIYEVSNPASEMYLVSHAEAIEGEEGDQDPAALGAVATERTGRKTDDHEKGSARHAGADDAKSLLSPRESARSASTGTPREKGANGTPRTADGERVEAETPDEAIQAFGPVLVMLLEKGNAVRDLIDLVGPANPGSWASATHSSTLRARYGKSRDQLAVRCSQQELTAMHEFDFLLACSGNNRENRFYKDKDKPSALQSKTAQVRLEDLMNFLFPPHMQHSNSVGRLFVFALYGPLDHKARLRSGEKGLHVVTDQELNTMSTRIEREDILAVYRLCSLTQEEEEEVIRQVDRHLKSFPRYTKRDIEALFQPLPRDAQGCMSFHDMQRAIIKERLRRVVCMKDDVHPSLAPPVQNKYKAAMKRLTKTKDEVVPPSMFLKDCGLNGAENATLVSRLLSNYSFQICHLDDGNSPSLTQNVRLLRENIRFPGDERAAWNPGTRIESK</sequence>
<dbReference type="Pfam" id="PF00334">
    <property type="entry name" value="NDK"/>
    <property type="match status" value="1"/>
</dbReference>
<feature type="region of interest" description="Disordered" evidence="7">
    <location>
        <begin position="142"/>
        <end position="204"/>
    </location>
</feature>
<keyword evidence="4" id="KW-0418">Kinase</keyword>
<protein>
    <recommendedName>
        <fullName evidence="8">Nucleoside diphosphate kinase-like domain-containing protein</fullName>
    </recommendedName>
</protein>
<evidence type="ECO:0000259" key="8">
    <source>
        <dbReference type="SMART" id="SM00562"/>
    </source>
</evidence>
<proteinExistence type="inferred from homology"/>
<feature type="compositionally biased region" description="Basic and acidic residues" evidence="7">
    <location>
        <begin position="144"/>
        <end position="166"/>
    </location>
</feature>
<dbReference type="EMBL" id="DAKRPA010000068">
    <property type="protein sequence ID" value="DBA00207.1"/>
    <property type="molecule type" value="Genomic_DNA"/>
</dbReference>
<dbReference type="GO" id="GO:0016301">
    <property type="term" value="F:kinase activity"/>
    <property type="evidence" value="ECO:0007669"/>
    <property type="project" value="UniProtKB-KW"/>
</dbReference>
<comment type="similarity">
    <text evidence="1 6">Belongs to the NDK family.</text>
</comment>
<dbReference type="AlphaFoldDB" id="A0AAV2Z416"/>
<dbReference type="Proteomes" id="UP001146120">
    <property type="component" value="Unassembled WGS sequence"/>
</dbReference>
<evidence type="ECO:0000313" key="9">
    <source>
        <dbReference type="EMBL" id="DBA00207.1"/>
    </source>
</evidence>
<reference evidence="9" key="2">
    <citation type="journal article" date="2023" name="Microbiol Resour">
        <title>Decontamination and Annotation of the Draft Genome Sequence of the Oomycete Lagenidium giganteum ARSEF 373.</title>
        <authorList>
            <person name="Morgan W.R."/>
            <person name="Tartar A."/>
        </authorList>
    </citation>
    <scope>NUCLEOTIDE SEQUENCE</scope>
    <source>
        <strain evidence="9">ARSEF 373</strain>
    </source>
</reference>
<accession>A0AAV2Z416</accession>
<dbReference type="PANTHER" id="PTHR46161:SF3">
    <property type="entry name" value="NUCLEOSIDE DIPHOSPHATE KINASE DDB_G0292928-RELATED"/>
    <property type="match status" value="1"/>
</dbReference>
<keyword evidence="3" id="KW-0547">Nucleotide-binding</keyword>
<keyword evidence="5" id="KW-0067">ATP-binding</keyword>
<dbReference type="SMART" id="SM00562">
    <property type="entry name" value="NDK"/>
    <property type="match status" value="1"/>
</dbReference>
<dbReference type="GO" id="GO:0005524">
    <property type="term" value="F:ATP binding"/>
    <property type="evidence" value="ECO:0007669"/>
    <property type="project" value="UniProtKB-KW"/>
</dbReference>
<gene>
    <name evidence="9" type="ORF">N0F65_007832</name>
</gene>
<evidence type="ECO:0000256" key="6">
    <source>
        <dbReference type="PROSITE-ProRule" id="PRU00706"/>
    </source>
</evidence>
<organism evidence="9 10">
    <name type="scientific">Lagenidium giganteum</name>
    <dbReference type="NCBI Taxonomy" id="4803"/>
    <lineage>
        <taxon>Eukaryota</taxon>
        <taxon>Sar</taxon>
        <taxon>Stramenopiles</taxon>
        <taxon>Oomycota</taxon>
        <taxon>Peronosporomycetes</taxon>
        <taxon>Pythiales</taxon>
        <taxon>Pythiaceae</taxon>
    </lineage>
</organism>
<evidence type="ECO:0000256" key="7">
    <source>
        <dbReference type="SAM" id="MobiDB-lite"/>
    </source>
</evidence>
<dbReference type="SUPFAM" id="SSF54919">
    <property type="entry name" value="Nucleoside diphosphate kinase, NDK"/>
    <property type="match status" value="1"/>
</dbReference>
<feature type="domain" description="Nucleoside diphosphate kinase-like" evidence="8">
    <location>
        <begin position="60"/>
        <end position="287"/>
    </location>
</feature>
<dbReference type="Gene3D" id="3.30.70.141">
    <property type="entry name" value="Nucleoside diphosphate kinase-like domain"/>
    <property type="match status" value="1"/>
</dbReference>
<comment type="caution">
    <text evidence="9">The sequence shown here is derived from an EMBL/GenBank/DDBJ whole genome shotgun (WGS) entry which is preliminary data.</text>
</comment>
<evidence type="ECO:0000256" key="4">
    <source>
        <dbReference type="ARBA" id="ARBA00022777"/>
    </source>
</evidence>
<name>A0AAV2Z416_9STRA</name>
<dbReference type="InterPro" id="IPR034907">
    <property type="entry name" value="NDK-like_dom"/>
</dbReference>
<evidence type="ECO:0000256" key="1">
    <source>
        <dbReference type="ARBA" id="ARBA00008142"/>
    </source>
</evidence>
<dbReference type="InterPro" id="IPR036850">
    <property type="entry name" value="NDK-like_dom_sf"/>
</dbReference>
<keyword evidence="10" id="KW-1185">Reference proteome</keyword>